<dbReference type="InterPro" id="IPR051536">
    <property type="entry name" value="UDG_Type-4/5"/>
</dbReference>
<dbReference type="PANTHER" id="PTHR33693">
    <property type="entry name" value="TYPE-5 URACIL-DNA GLYCOSYLASE"/>
    <property type="match status" value="1"/>
</dbReference>
<evidence type="ECO:0000259" key="10">
    <source>
        <dbReference type="SMART" id="SM00986"/>
    </source>
</evidence>
<dbReference type="InterPro" id="IPR005122">
    <property type="entry name" value="Uracil-DNA_glycosylase-like"/>
</dbReference>
<dbReference type="NCBIfam" id="TIGR00758">
    <property type="entry name" value="UDG_fam4"/>
    <property type="match status" value="1"/>
</dbReference>
<keyword evidence="5" id="KW-0227">DNA damage</keyword>
<evidence type="ECO:0000256" key="5">
    <source>
        <dbReference type="ARBA" id="ARBA00022763"/>
    </source>
</evidence>
<evidence type="ECO:0000256" key="4">
    <source>
        <dbReference type="ARBA" id="ARBA00022723"/>
    </source>
</evidence>
<evidence type="ECO:0000313" key="12">
    <source>
        <dbReference type="Proteomes" id="UP000324536"/>
    </source>
</evidence>
<keyword evidence="4" id="KW-0479">Metal-binding</keyword>
<name>A0A5C1YNY1_9PROT</name>
<feature type="domain" description="Uracil-DNA glycosylase-like" evidence="10">
    <location>
        <begin position="249"/>
        <end position="409"/>
    </location>
</feature>
<evidence type="ECO:0000256" key="8">
    <source>
        <dbReference type="ARBA" id="ARBA00023014"/>
    </source>
</evidence>
<dbReference type="EMBL" id="CP043506">
    <property type="protein sequence ID" value="QEO18046.1"/>
    <property type="molecule type" value="Genomic_DNA"/>
</dbReference>
<dbReference type="RefSeq" id="WP_149279719.1">
    <property type="nucleotide sequence ID" value="NZ_CP043506.1"/>
</dbReference>
<sequence>MEQILLAHEVDMRTWRAATRRHVHAATPPEALTWRVGSAGEDNPSGAAASAADDSIKLTIPRLLAHDLMALLQSSAPERFALAYRLVYRVVHAGLDLTDTADADIHRAKDLIKDVVEETHHFRTVFSAFAMAATSHGLHYENRNYILEANAAFCRARYTPLWEVTTGYRRMLWNGRRLFFGPGQADYARLTVSQWQAADEAVWVGSYPSLRLPPSAKDLAAAQTLPALSAAAMDCQSCALWQPASRTVFGVGQGSSGIMFVGEQPGDQEDKAGVPFVGPAGQLLDKALHEVGITRADAYVTNAVKHFNFVLRNGRRIHQKPDDAAITACHAWLDEERRLVQPHLIVMLGATAAHSVLKRSVTIGRERSRIIRLEDGGSGLVTVHPSYLLRIPDEATKALEYARFVQDLTMARDFVAQQKAQGQAAASEVTRNGPCSAADAGLSLF</sequence>
<evidence type="ECO:0000256" key="7">
    <source>
        <dbReference type="ARBA" id="ARBA00023004"/>
    </source>
</evidence>
<comment type="similarity">
    <text evidence="1">Belongs to the uracil-DNA glycosylase (UDG) superfamily. Type 4 (UDGa) family.</text>
</comment>
<dbReference type="GO" id="GO:0051539">
    <property type="term" value="F:4 iron, 4 sulfur cluster binding"/>
    <property type="evidence" value="ECO:0007669"/>
    <property type="project" value="UniProtKB-KW"/>
</dbReference>
<dbReference type="OrthoDB" id="5290748at2"/>
<dbReference type="SUPFAM" id="SSF52141">
    <property type="entry name" value="Uracil-DNA glycosylase-like"/>
    <property type="match status" value="1"/>
</dbReference>
<proteinExistence type="inferred from homology"/>
<dbReference type="KEGG" id="acek:FLP30_10135"/>
<evidence type="ECO:0000256" key="3">
    <source>
        <dbReference type="ARBA" id="ARBA00022485"/>
    </source>
</evidence>
<dbReference type="Proteomes" id="UP000324536">
    <property type="component" value="Chromosome"/>
</dbReference>
<dbReference type="GO" id="GO:0097506">
    <property type="term" value="F:deaminated base DNA N-glycosylase activity"/>
    <property type="evidence" value="ECO:0007669"/>
    <property type="project" value="UniProtKB-ARBA"/>
</dbReference>
<dbReference type="GO" id="GO:0006281">
    <property type="term" value="P:DNA repair"/>
    <property type="evidence" value="ECO:0007669"/>
    <property type="project" value="UniProtKB-KW"/>
</dbReference>
<accession>A0A5C1YNY1</accession>
<evidence type="ECO:0000256" key="9">
    <source>
        <dbReference type="ARBA" id="ARBA00023204"/>
    </source>
</evidence>
<evidence type="ECO:0000313" key="11">
    <source>
        <dbReference type="EMBL" id="QEO18046.1"/>
    </source>
</evidence>
<dbReference type="CDD" id="cd10030">
    <property type="entry name" value="UDG-F4_TTUDGA_SPO1dp_like"/>
    <property type="match status" value="1"/>
</dbReference>
<dbReference type="Pfam" id="PF03167">
    <property type="entry name" value="UDG"/>
    <property type="match status" value="1"/>
</dbReference>
<dbReference type="GO" id="GO:0046872">
    <property type="term" value="F:metal ion binding"/>
    <property type="evidence" value="ECO:0007669"/>
    <property type="project" value="UniProtKB-KW"/>
</dbReference>
<keyword evidence="6" id="KW-0378">Hydrolase</keyword>
<gene>
    <name evidence="11" type="ORF">FLP30_10135</name>
</gene>
<dbReference type="InterPro" id="IPR036895">
    <property type="entry name" value="Uracil-DNA_glycosylase-like_sf"/>
</dbReference>
<reference evidence="11 12" key="1">
    <citation type="submission" date="2019-09" db="EMBL/GenBank/DDBJ databases">
        <title>Genome sequencing of strain KACC 21233.</title>
        <authorList>
            <person name="Heo J."/>
            <person name="Kim S.-J."/>
            <person name="Kim J.-S."/>
            <person name="Hong S.-B."/>
            <person name="Kwon S.-W."/>
        </authorList>
    </citation>
    <scope>NUCLEOTIDE SEQUENCE [LARGE SCALE GENOMIC DNA]</scope>
    <source>
        <strain evidence="11 12">KACC 21233</strain>
    </source>
</reference>
<evidence type="ECO:0000256" key="6">
    <source>
        <dbReference type="ARBA" id="ARBA00022801"/>
    </source>
</evidence>
<protein>
    <recommendedName>
        <fullName evidence="2">Type-4 uracil-DNA glycosylase</fullName>
    </recommendedName>
</protein>
<evidence type="ECO:0000256" key="2">
    <source>
        <dbReference type="ARBA" id="ARBA00019403"/>
    </source>
</evidence>
<keyword evidence="9" id="KW-0234">DNA repair</keyword>
<keyword evidence="12" id="KW-1185">Reference proteome</keyword>
<dbReference type="SMART" id="SM00987">
    <property type="entry name" value="UreE_C"/>
    <property type="match status" value="1"/>
</dbReference>
<keyword evidence="8" id="KW-0411">Iron-sulfur</keyword>
<dbReference type="NCBIfam" id="TIGR03914">
    <property type="entry name" value="UDG_fam_dom"/>
    <property type="match status" value="1"/>
</dbReference>
<dbReference type="AlphaFoldDB" id="A0A5C1YNY1"/>
<organism evidence="11 12">
    <name type="scientific">Acetobacter vaccinii</name>
    <dbReference type="NCBI Taxonomy" id="2592655"/>
    <lineage>
        <taxon>Bacteria</taxon>
        <taxon>Pseudomonadati</taxon>
        <taxon>Pseudomonadota</taxon>
        <taxon>Alphaproteobacteria</taxon>
        <taxon>Acetobacterales</taxon>
        <taxon>Acetobacteraceae</taxon>
        <taxon>Acetobacter</taxon>
    </lineage>
</organism>
<dbReference type="PANTHER" id="PTHR33693:SF9">
    <property type="entry name" value="TYPE-4 URACIL-DNA GLYCOSYLASE"/>
    <property type="match status" value="1"/>
</dbReference>
<evidence type="ECO:0000256" key="1">
    <source>
        <dbReference type="ARBA" id="ARBA00006521"/>
    </source>
</evidence>
<dbReference type="InterPro" id="IPR005273">
    <property type="entry name" value="Ura-DNA_glyco_family4"/>
</dbReference>
<dbReference type="Gene3D" id="3.40.470.10">
    <property type="entry name" value="Uracil-DNA glycosylase-like domain"/>
    <property type="match status" value="1"/>
</dbReference>
<dbReference type="SMART" id="SM00986">
    <property type="entry name" value="UDG"/>
    <property type="match status" value="1"/>
</dbReference>
<keyword evidence="7" id="KW-0408">Iron</keyword>
<keyword evidence="3" id="KW-0004">4Fe-4S</keyword>